<keyword evidence="1" id="KW-0732">Signal</keyword>
<keyword evidence="3" id="KW-1185">Reference proteome</keyword>
<sequence length="122" mass="13562">MKLFKHLVLTLITLFGSAGFADNEIPSDFHGIWDSNEQTCAKRFSDTRLKIGTSTIKYLESSGQLLDITESSSTSLIATFEMSGEGSTWTSVNTYLLSNENDKLTQVFDNGRKVTRIRCVAI</sequence>
<dbReference type="AlphaFoldDB" id="A0A4Q0YQ80"/>
<dbReference type="Proteomes" id="UP000290287">
    <property type="component" value="Unassembled WGS sequence"/>
</dbReference>
<evidence type="ECO:0000313" key="2">
    <source>
        <dbReference type="EMBL" id="RXJ72753.1"/>
    </source>
</evidence>
<dbReference type="OrthoDB" id="8453694at2"/>
<reference evidence="2 3" key="1">
    <citation type="submission" date="2017-10" db="EMBL/GenBank/DDBJ databases">
        <title>Nyctiphanis sp. nov., isolated from the stomach of the euphausiid Nyctiphanes simplex (Hansen, 1911) in the Gulf of California.</title>
        <authorList>
            <person name="Gomez-Gil B."/>
            <person name="Aguilar-Mendez M."/>
            <person name="Lopez-Cortes A."/>
            <person name="Gomez-Gutierrez J."/>
            <person name="Roque A."/>
            <person name="Lang E."/>
            <person name="Gonzalez-Castillo A."/>
        </authorList>
    </citation>
    <scope>NUCLEOTIDE SEQUENCE [LARGE SCALE GENOMIC DNA]</scope>
    <source>
        <strain evidence="2 3">CAIM 600</strain>
    </source>
</reference>
<gene>
    <name evidence="2" type="ORF">CS022_14050</name>
</gene>
<feature type="signal peptide" evidence="1">
    <location>
        <begin position="1"/>
        <end position="21"/>
    </location>
</feature>
<organism evidence="2 3">
    <name type="scientific">Veronia nyctiphanis</name>
    <dbReference type="NCBI Taxonomy" id="1278244"/>
    <lineage>
        <taxon>Bacteria</taxon>
        <taxon>Pseudomonadati</taxon>
        <taxon>Pseudomonadota</taxon>
        <taxon>Gammaproteobacteria</taxon>
        <taxon>Vibrionales</taxon>
        <taxon>Vibrionaceae</taxon>
        <taxon>Veronia</taxon>
    </lineage>
</organism>
<name>A0A4Q0YQ80_9GAMM</name>
<evidence type="ECO:0000256" key="1">
    <source>
        <dbReference type="SAM" id="SignalP"/>
    </source>
</evidence>
<accession>A0A4Q0YQ80</accession>
<feature type="chain" id="PRO_5020257979" evidence="1">
    <location>
        <begin position="22"/>
        <end position="122"/>
    </location>
</feature>
<evidence type="ECO:0000313" key="3">
    <source>
        <dbReference type="Proteomes" id="UP000290287"/>
    </source>
</evidence>
<comment type="caution">
    <text evidence="2">The sequence shown here is derived from an EMBL/GenBank/DDBJ whole genome shotgun (WGS) entry which is preliminary data.</text>
</comment>
<dbReference type="EMBL" id="PEIB01000016">
    <property type="protein sequence ID" value="RXJ72753.1"/>
    <property type="molecule type" value="Genomic_DNA"/>
</dbReference>
<proteinExistence type="predicted"/>
<protein>
    <submittedName>
        <fullName evidence="2">Uncharacterized protein</fullName>
    </submittedName>
</protein>
<dbReference type="RefSeq" id="WP_129122799.1">
    <property type="nucleotide sequence ID" value="NZ_PEIB01000016.1"/>
</dbReference>